<evidence type="ECO:0000256" key="3">
    <source>
        <dbReference type="SAM" id="MobiDB-lite"/>
    </source>
</evidence>
<proteinExistence type="inferred from homology"/>
<evidence type="ECO:0008006" key="6">
    <source>
        <dbReference type="Google" id="ProtNLM"/>
    </source>
</evidence>
<comment type="similarity">
    <text evidence="1">Belongs to the FlgD family.</text>
</comment>
<feature type="region of interest" description="Disordered" evidence="3">
    <location>
        <begin position="140"/>
        <end position="161"/>
    </location>
</feature>
<dbReference type="AlphaFoldDB" id="A0A917XR83"/>
<evidence type="ECO:0000256" key="1">
    <source>
        <dbReference type="ARBA" id="ARBA00010577"/>
    </source>
</evidence>
<reference evidence="4" key="1">
    <citation type="journal article" date="2014" name="Int. J. Syst. Evol. Microbiol.">
        <title>Complete genome sequence of Corynebacterium casei LMG S-19264T (=DSM 44701T), isolated from a smear-ripened cheese.</title>
        <authorList>
            <consortium name="US DOE Joint Genome Institute (JGI-PGF)"/>
            <person name="Walter F."/>
            <person name="Albersmeier A."/>
            <person name="Kalinowski J."/>
            <person name="Ruckert C."/>
        </authorList>
    </citation>
    <scope>NUCLEOTIDE SEQUENCE</scope>
    <source>
        <strain evidence="4">JCM 17251</strain>
    </source>
</reference>
<feature type="compositionally biased region" description="Basic and acidic residues" evidence="3">
    <location>
        <begin position="140"/>
        <end position="155"/>
    </location>
</feature>
<accession>A0A917XR83</accession>
<reference evidence="4" key="2">
    <citation type="submission" date="2020-09" db="EMBL/GenBank/DDBJ databases">
        <authorList>
            <person name="Sun Q."/>
            <person name="Ohkuma M."/>
        </authorList>
    </citation>
    <scope>NUCLEOTIDE SEQUENCE</scope>
    <source>
        <strain evidence="4">JCM 17251</strain>
    </source>
</reference>
<keyword evidence="2" id="KW-1005">Bacterial flagellum biogenesis</keyword>
<evidence type="ECO:0000256" key="2">
    <source>
        <dbReference type="ARBA" id="ARBA00022795"/>
    </source>
</evidence>
<keyword evidence="5" id="KW-1185">Reference proteome</keyword>
<dbReference type="GO" id="GO:0044781">
    <property type="term" value="P:bacterial-type flagellum organization"/>
    <property type="evidence" value="ECO:0007669"/>
    <property type="project" value="UniProtKB-KW"/>
</dbReference>
<evidence type="ECO:0000313" key="4">
    <source>
        <dbReference type="EMBL" id="GGN49748.1"/>
    </source>
</evidence>
<protein>
    <recommendedName>
        <fullName evidence="6">Flagellar hook assembly protein FlgD</fullName>
    </recommendedName>
</protein>
<dbReference type="RefSeq" id="WP_188855722.1">
    <property type="nucleotide sequence ID" value="NZ_BMOS01000001.1"/>
</dbReference>
<dbReference type="EMBL" id="BMOS01000001">
    <property type="protein sequence ID" value="GGN49748.1"/>
    <property type="molecule type" value="Genomic_DNA"/>
</dbReference>
<dbReference type="InterPro" id="IPR005648">
    <property type="entry name" value="FlgD"/>
</dbReference>
<dbReference type="Proteomes" id="UP000624041">
    <property type="component" value="Unassembled WGS sequence"/>
</dbReference>
<name>A0A917XR83_9BACI</name>
<comment type="caution">
    <text evidence="4">The sequence shown here is derived from an EMBL/GenBank/DDBJ whole genome shotgun (WGS) entry which is preliminary data.</text>
</comment>
<dbReference type="NCBIfam" id="NF007197">
    <property type="entry name" value="PRK09618.1"/>
    <property type="match status" value="1"/>
</dbReference>
<evidence type="ECO:0000313" key="5">
    <source>
        <dbReference type="Proteomes" id="UP000624041"/>
    </source>
</evidence>
<organism evidence="4 5">
    <name type="scientific">Oceanobacillus indicireducens</name>
    <dbReference type="NCBI Taxonomy" id="1004261"/>
    <lineage>
        <taxon>Bacteria</taxon>
        <taxon>Bacillati</taxon>
        <taxon>Bacillota</taxon>
        <taxon>Bacilli</taxon>
        <taxon>Bacillales</taxon>
        <taxon>Bacillaceae</taxon>
        <taxon>Oceanobacillus</taxon>
    </lineage>
</organism>
<sequence length="161" mass="18338">MYKVDPSFYLSNQPNTREPKPDLDKEGFMKILITQLQQQDPTDPMDSKEMVAQMTQLSSLEQMMNMSRSIEMLVQSQLVSPVIEYSHMIGKFVSYELDNEDSEEETENKMKTGRVVGVSQKDGWAILELENGDKVYADAVREVRSEGEDTGKDEGKDEGED</sequence>
<dbReference type="Pfam" id="PF03963">
    <property type="entry name" value="FlgD"/>
    <property type="match status" value="1"/>
</dbReference>
<gene>
    <name evidence="4" type="primary">ylxG</name>
    <name evidence="4" type="ORF">GCM10007971_02660</name>
</gene>
<feature type="region of interest" description="Disordered" evidence="3">
    <location>
        <begin position="1"/>
        <end position="23"/>
    </location>
</feature>